<keyword evidence="6" id="KW-0449">Lipoprotein</keyword>
<dbReference type="GO" id="GO:0005524">
    <property type="term" value="F:ATP binding"/>
    <property type="evidence" value="ECO:0007669"/>
    <property type="project" value="UniProtKB-KW"/>
</dbReference>
<evidence type="ECO:0000256" key="1">
    <source>
        <dbReference type="ARBA" id="ARBA00022448"/>
    </source>
</evidence>
<dbReference type="AlphaFoldDB" id="A0A1G6KUB7"/>
<name>A0A1G6KUB7_9BACT</name>
<dbReference type="GO" id="GO:0098796">
    <property type="term" value="C:membrane protein complex"/>
    <property type="evidence" value="ECO:0007669"/>
    <property type="project" value="UniProtKB-ARBA"/>
</dbReference>
<keyword evidence="3 6" id="KW-0067">ATP-binding</keyword>
<dbReference type="PROSITE" id="PS50893">
    <property type="entry name" value="ABC_TRANSPORTER_2"/>
    <property type="match status" value="1"/>
</dbReference>
<dbReference type="InterPro" id="IPR027417">
    <property type="entry name" value="P-loop_NTPase"/>
</dbReference>
<gene>
    <name evidence="6" type="ORF">SAMN05660835_00693</name>
</gene>
<dbReference type="OrthoDB" id="9809450at2"/>
<evidence type="ECO:0000259" key="5">
    <source>
        <dbReference type="PROSITE" id="PS50893"/>
    </source>
</evidence>
<dbReference type="RefSeq" id="WP_025391563.1">
    <property type="nucleotide sequence ID" value="NZ_FMYU01000004.1"/>
</dbReference>
<dbReference type="InterPro" id="IPR003439">
    <property type="entry name" value="ABC_transporter-like_ATP-bd"/>
</dbReference>
<evidence type="ECO:0000313" key="7">
    <source>
        <dbReference type="Proteomes" id="UP000199411"/>
    </source>
</evidence>
<dbReference type="GO" id="GO:0016887">
    <property type="term" value="F:ATP hydrolysis activity"/>
    <property type="evidence" value="ECO:0007669"/>
    <property type="project" value="InterPro"/>
</dbReference>
<sequence length="224" mass="24972">MIISAHNIKKSFKSGKTNTLVLNNVNLDVEESKMVAIMGVSGSGKSTLLHILGLLDEPDDGEVLFFGEKVIFSDKKKLAIFRNSYIGFVFQFYSLINELTVLENVLLPTMINGIIKKDYARELLLRVGISEELFDKRSYNLSGGEKQRVAVARALVNKPKLIIADEPTSNIDENNAMLLMTLLRNLQQSLNTTVVISTHSKKIANFCDITYFLSEGVLANENNI</sequence>
<keyword evidence="2" id="KW-0547">Nucleotide-binding</keyword>
<feature type="domain" description="ABC transporter" evidence="5">
    <location>
        <begin position="3"/>
        <end position="224"/>
    </location>
</feature>
<dbReference type="CDD" id="cd03255">
    <property type="entry name" value="ABC_MJ0796_LolCDE_FtsE"/>
    <property type="match status" value="1"/>
</dbReference>
<dbReference type="GO" id="GO:0022857">
    <property type="term" value="F:transmembrane transporter activity"/>
    <property type="evidence" value="ECO:0007669"/>
    <property type="project" value="UniProtKB-ARBA"/>
</dbReference>
<protein>
    <submittedName>
        <fullName evidence="6">Lipoprotein-releasing system ATP-binding protein</fullName>
    </submittedName>
</protein>
<dbReference type="Proteomes" id="UP000199411">
    <property type="component" value="Unassembled WGS sequence"/>
</dbReference>
<proteinExistence type="inferred from homology"/>
<dbReference type="EMBL" id="FMYU01000004">
    <property type="protein sequence ID" value="SDC34553.1"/>
    <property type="molecule type" value="Genomic_DNA"/>
</dbReference>
<evidence type="ECO:0000313" key="6">
    <source>
        <dbReference type="EMBL" id="SDC34553.1"/>
    </source>
</evidence>
<organism evidence="6 7">
    <name type="scientific">Desulfurella multipotens</name>
    <dbReference type="NCBI Taxonomy" id="79269"/>
    <lineage>
        <taxon>Bacteria</taxon>
        <taxon>Pseudomonadati</taxon>
        <taxon>Campylobacterota</taxon>
        <taxon>Desulfurellia</taxon>
        <taxon>Desulfurellales</taxon>
        <taxon>Desulfurellaceae</taxon>
        <taxon>Desulfurella</taxon>
    </lineage>
</organism>
<comment type="similarity">
    <text evidence="4">Belongs to the ABC transporter superfamily. Macrolide exporter (TC 3.A.1.122) family.</text>
</comment>
<keyword evidence="7" id="KW-1185">Reference proteome</keyword>
<dbReference type="SMART" id="SM00382">
    <property type="entry name" value="AAA"/>
    <property type="match status" value="1"/>
</dbReference>
<accession>A0A1G6KUB7</accession>
<dbReference type="Gene3D" id="3.40.50.300">
    <property type="entry name" value="P-loop containing nucleotide triphosphate hydrolases"/>
    <property type="match status" value="1"/>
</dbReference>
<dbReference type="PROSITE" id="PS00211">
    <property type="entry name" value="ABC_TRANSPORTER_1"/>
    <property type="match status" value="1"/>
</dbReference>
<evidence type="ECO:0000256" key="2">
    <source>
        <dbReference type="ARBA" id="ARBA00022741"/>
    </source>
</evidence>
<dbReference type="Pfam" id="PF00005">
    <property type="entry name" value="ABC_tran"/>
    <property type="match status" value="1"/>
</dbReference>
<evidence type="ECO:0000256" key="4">
    <source>
        <dbReference type="ARBA" id="ARBA00038388"/>
    </source>
</evidence>
<dbReference type="FunFam" id="3.40.50.300:FF:000032">
    <property type="entry name" value="Export ABC transporter ATP-binding protein"/>
    <property type="match status" value="1"/>
</dbReference>
<dbReference type="InterPro" id="IPR003593">
    <property type="entry name" value="AAA+_ATPase"/>
</dbReference>
<reference evidence="7" key="1">
    <citation type="submission" date="2016-10" db="EMBL/GenBank/DDBJ databases">
        <authorList>
            <person name="Varghese N."/>
            <person name="Submissions S."/>
        </authorList>
    </citation>
    <scope>NUCLEOTIDE SEQUENCE [LARGE SCALE GENOMIC DNA]</scope>
    <source>
        <strain evidence="7">DSM 8415</strain>
    </source>
</reference>
<dbReference type="PANTHER" id="PTHR42798:SF7">
    <property type="entry name" value="ALPHA-D-RIBOSE 1-METHYLPHOSPHONATE 5-TRIPHOSPHATE SYNTHASE SUBUNIT PHNL"/>
    <property type="match status" value="1"/>
</dbReference>
<evidence type="ECO:0000256" key="3">
    <source>
        <dbReference type="ARBA" id="ARBA00022840"/>
    </source>
</evidence>
<dbReference type="PANTHER" id="PTHR42798">
    <property type="entry name" value="LIPOPROTEIN-RELEASING SYSTEM ATP-BINDING PROTEIN LOLD"/>
    <property type="match status" value="1"/>
</dbReference>
<dbReference type="SUPFAM" id="SSF52540">
    <property type="entry name" value="P-loop containing nucleoside triphosphate hydrolases"/>
    <property type="match status" value="1"/>
</dbReference>
<dbReference type="InterPro" id="IPR017871">
    <property type="entry name" value="ABC_transporter-like_CS"/>
</dbReference>
<dbReference type="InterPro" id="IPR017911">
    <property type="entry name" value="MacB-like_ATP-bd"/>
</dbReference>
<keyword evidence="1" id="KW-0813">Transport</keyword>